<comment type="similarity">
    <text evidence="1 6">Belongs to the zinc-containing alcohol dehydrogenase family.</text>
</comment>
<dbReference type="SMART" id="SM00829">
    <property type="entry name" value="PKS_ER"/>
    <property type="match status" value="1"/>
</dbReference>
<dbReference type="Pfam" id="PF08240">
    <property type="entry name" value="ADH_N"/>
    <property type="match status" value="1"/>
</dbReference>
<dbReference type="Gene3D" id="3.40.50.720">
    <property type="entry name" value="NAD(P)-binding Rossmann-like Domain"/>
    <property type="match status" value="1"/>
</dbReference>
<dbReference type="InterPro" id="IPR020843">
    <property type="entry name" value="ER"/>
</dbReference>
<dbReference type="InterPro" id="IPR036291">
    <property type="entry name" value="NAD(P)-bd_dom_sf"/>
</dbReference>
<dbReference type="InterPro" id="IPR013149">
    <property type="entry name" value="ADH-like_C"/>
</dbReference>
<evidence type="ECO:0000256" key="5">
    <source>
        <dbReference type="ARBA" id="ARBA00023027"/>
    </source>
</evidence>
<dbReference type="RefSeq" id="XP_031919872.1">
    <property type="nucleotide sequence ID" value="XM_032056501.1"/>
</dbReference>
<sequence length="367" mass="39278">MSSTTTHTAAVLHGARDLRIEHIRTPTLQPDEVSIAPRATGLCGTDMHYYENGKNGMFVVDQPLVLGHEAAGEILEVGSSVTSFKPGDRVVFEPQRPCGSCQECRHGTYNLCPKLKFTGSASANPPVQGSLQSVYQHPANFVFHLPDSISYQEAALIEPLSVSLHAVRRAGLHAGQSVLVVGAGPIGLLCAIIARISGASTIGMVDVQHSRLEFAIRHGYADYIVDVPTSPKEGETKTDFATRIAKDNLGRHPLFKPANVAFECTGVDVCANLSIHSMAPRGKVVIVGMGAPHQVLNVGLAAVREVDIINVWRYANTFQTAIDLLVSGNLNLGPLISHTFSLAEAKAAFDMLCSRPADLVKCIITSQ</sequence>
<dbReference type="InterPro" id="IPR002328">
    <property type="entry name" value="ADH_Zn_CS"/>
</dbReference>
<comment type="pathway">
    <text evidence="7">Carbohydrate degradation; L-arabinose degradation via L-arabinitol; D-xylulose 5-phosphate from L-arabinose (fungal route): step 4/5.</text>
</comment>
<dbReference type="PANTHER" id="PTHR43161">
    <property type="entry name" value="SORBITOL DEHYDROGENASE"/>
    <property type="match status" value="1"/>
</dbReference>
<comment type="cofactor">
    <cofactor evidence="7">
        <name>Zn(2+)</name>
        <dbReference type="ChEBI" id="CHEBI:29105"/>
    </cofactor>
    <text evidence="7">Binds 1 or 2 Zn(2+) ions per subunit.</text>
</comment>
<dbReference type="GeneID" id="43640711"/>
<dbReference type="Gene3D" id="3.90.180.10">
    <property type="entry name" value="Medium-chain alcohol dehydrogenases, catalytic domain"/>
    <property type="match status" value="1"/>
</dbReference>
<evidence type="ECO:0000256" key="1">
    <source>
        <dbReference type="ARBA" id="ARBA00008072"/>
    </source>
</evidence>
<dbReference type="InterPro" id="IPR013154">
    <property type="entry name" value="ADH-like_N"/>
</dbReference>
<evidence type="ECO:0000259" key="8">
    <source>
        <dbReference type="SMART" id="SM00829"/>
    </source>
</evidence>
<gene>
    <name evidence="9" type="ORF">BDV38DRAFT_266946</name>
</gene>
<comment type="function">
    <text evidence="7">Xylitol dehydrogenase which catalyzes the conversion of xylitol to D-xylulose. Xylose is a major component of hemicelluloses such as xylan. Most fungi utilize D-xylose via three enzymatic reactions, xylose reductase (XR), xylitol dehydrogenase (XDH), and xylulokinase, to form xylulose 5-phosphate, which enters pentose phosphate pathway.</text>
</comment>
<dbReference type="EC" id="1.1.1.9" evidence="7"/>
<evidence type="ECO:0000256" key="6">
    <source>
        <dbReference type="RuleBase" id="RU361277"/>
    </source>
</evidence>
<dbReference type="CDD" id="cd05285">
    <property type="entry name" value="sorbitol_DH"/>
    <property type="match status" value="1"/>
</dbReference>
<keyword evidence="5 7" id="KW-0520">NAD</keyword>
<dbReference type="GO" id="GO:0042732">
    <property type="term" value="P:D-xylose metabolic process"/>
    <property type="evidence" value="ECO:0007669"/>
    <property type="project" value="UniProtKB-UniRule"/>
</dbReference>
<comment type="catalytic activity">
    <reaction evidence="7">
        <text>xylitol + NAD(+) = D-xylulose + NADH + H(+)</text>
        <dbReference type="Rhea" id="RHEA:20433"/>
        <dbReference type="ChEBI" id="CHEBI:15378"/>
        <dbReference type="ChEBI" id="CHEBI:17140"/>
        <dbReference type="ChEBI" id="CHEBI:17151"/>
        <dbReference type="ChEBI" id="CHEBI:57540"/>
        <dbReference type="ChEBI" id="CHEBI:57945"/>
        <dbReference type="EC" id="1.1.1.9"/>
    </reaction>
</comment>
<dbReference type="InterPro" id="IPR011032">
    <property type="entry name" value="GroES-like_sf"/>
</dbReference>
<dbReference type="Proteomes" id="UP000325672">
    <property type="component" value="Unassembled WGS sequence"/>
</dbReference>
<reference evidence="9 10" key="1">
    <citation type="submission" date="2019-04" db="EMBL/GenBank/DDBJ databases">
        <title>Friends and foes A comparative genomics study of 23 Aspergillus species from section Flavi.</title>
        <authorList>
            <consortium name="DOE Joint Genome Institute"/>
            <person name="Kjaerbolling I."/>
            <person name="Vesth T."/>
            <person name="Frisvad J.C."/>
            <person name="Nybo J.L."/>
            <person name="Theobald S."/>
            <person name="Kildgaard S."/>
            <person name="Isbrandt T."/>
            <person name="Kuo A."/>
            <person name="Sato A."/>
            <person name="Lyhne E.K."/>
            <person name="Kogle M.E."/>
            <person name="Wiebenga A."/>
            <person name="Kun R.S."/>
            <person name="Lubbers R.J."/>
            <person name="Makela M.R."/>
            <person name="Barry K."/>
            <person name="Chovatia M."/>
            <person name="Clum A."/>
            <person name="Daum C."/>
            <person name="Haridas S."/>
            <person name="He G."/>
            <person name="LaButti K."/>
            <person name="Lipzen A."/>
            <person name="Mondo S."/>
            <person name="Riley R."/>
            <person name="Salamov A."/>
            <person name="Simmons B.A."/>
            <person name="Magnuson J.K."/>
            <person name="Henrissat B."/>
            <person name="Mortensen U.H."/>
            <person name="Larsen T.O."/>
            <person name="Devries R.P."/>
            <person name="Grigoriev I.V."/>
            <person name="Machida M."/>
            <person name="Baker S.E."/>
            <person name="Andersen M.R."/>
        </authorList>
    </citation>
    <scope>NUCLEOTIDE SEQUENCE [LARGE SCALE GENOMIC DNA]</scope>
    <source>
        <strain evidence="9 10">CBS 117625</strain>
    </source>
</reference>
<dbReference type="GO" id="GO:0006062">
    <property type="term" value="P:sorbitol catabolic process"/>
    <property type="evidence" value="ECO:0007669"/>
    <property type="project" value="TreeGrafter"/>
</dbReference>
<evidence type="ECO:0000256" key="2">
    <source>
        <dbReference type="ARBA" id="ARBA00022723"/>
    </source>
</evidence>
<keyword evidence="4 7" id="KW-0560">Oxidoreductase</keyword>
<dbReference type="GO" id="GO:0003939">
    <property type="term" value="F:L-iditol 2-dehydrogenase (NAD+) activity"/>
    <property type="evidence" value="ECO:0007669"/>
    <property type="project" value="TreeGrafter"/>
</dbReference>
<protein>
    <recommendedName>
        <fullName evidence="7">D-xylulose reductase</fullName>
        <ecNumber evidence="7">1.1.1.9</ecNumber>
    </recommendedName>
    <alternativeName>
        <fullName evidence="7">Xylitol dehydrogenase</fullName>
    </alternativeName>
</protein>
<dbReference type="SUPFAM" id="SSF51735">
    <property type="entry name" value="NAD(P)-binding Rossmann-fold domains"/>
    <property type="match status" value="1"/>
</dbReference>
<evidence type="ECO:0000313" key="9">
    <source>
        <dbReference type="EMBL" id="KAE8143809.1"/>
    </source>
</evidence>
<keyword evidence="10" id="KW-1185">Reference proteome</keyword>
<dbReference type="GO" id="GO:0046526">
    <property type="term" value="F:D-xylulose reductase activity"/>
    <property type="evidence" value="ECO:0007669"/>
    <property type="project" value="UniProtKB-EC"/>
</dbReference>
<dbReference type="SUPFAM" id="SSF50129">
    <property type="entry name" value="GroES-like"/>
    <property type="match status" value="1"/>
</dbReference>
<feature type="domain" description="Enoyl reductase (ER)" evidence="8">
    <location>
        <begin position="14"/>
        <end position="355"/>
    </location>
</feature>
<dbReference type="OrthoDB" id="5363962at2759"/>
<evidence type="ECO:0000313" key="10">
    <source>
        <dbReference type="Proteomes" id="UP000325672"/>
    </source>
</evidence>
<keyword evidence="2 6" id="KW-0479">Metal-binding</keyword>
<keyword evidence="7" id="KW-0859">Xylose metabolism</keyword>
<dbReference type="AlphaFoldDB" id="A0A5N6TCC1"/>
<proteinExistence type="inferred from homology"/>
<dbReference type="PROSITE" id="PS00059">
    <property type="entry name" value="ADH_ZINC"/>
    <property type="match status" value="1"/>
</dbReference>
<dbReference type="EMBL" id="ML743551">
    <property type="protein sequence ID" value="KAE8143809.1"/>
    <property type="molecule type" value="Genomic_DNA"/>
</dbReference>
<dbReference type="GO" id="GO:0008270">
    <property type="term" value="F:zinc ion binding"/>
    <property type="evidence" value="ECO:0007669"/>
    <property type="project" value="UniProtKB-UniRule"/>
</dbReference>
<keyword evidence="7" id="KW-0119">Carbohydrate metabolism</keyword>
<dbReference type="PANTHER" id="PTHR43161:SF25">
    <property type="entry name" value="ALCOHOL DEHYDROGENASE, PUTATIVE (AFU_ORTHOLOGUE AFUA_1G14390)-RELATED"/>
    <property type="match status" value="1"/>
</dbReference>
<evidence type="ECO:0000256" key="7">
    <source>
        <dbReference type="RuleBase" id="RU369026"/>
    </source>
</evidence>
<accession>A0A5N6TCC1</accession>
<dbReference type="UniPathway" id="UPA00146">
    <property type="reaction ID" value="UER00577"/>
</dbReference>
<evidence type="ECO:0000256" key="4">
    <source>
        <dbReference type="ARBA" id="ARBA00023002"/>
    </source>
</evidence>
<dbReference type="InterPro" id="IPR045306">
    <property type="entry name" value="SDH-like"/>
</dbReference>
<dbReference type="Pfam" id="PF00107">
    <property type="entry name" value="ADH_zinc_N"/>
    <property type="match status" value="1"/>
</dbReference>
<organism evidence="9 10">
    <name type="scientific">Aspergillus pseudotamarii</name>
    <dbReference type="NCBI Taxonomy" id="132259"/>
    <lineage>
        <taxon>Eukaryota</taxon>
        <taxon>Fungi</taxon>
        <taxon>Dikarya</taxon>
        <taxon>Ascomycota</taxon>
        <taxon>Pezizomycotina</taxon>
        <taxon>Eurotiomycetes</taxon>
        <taxon>Eurotiomycetidae</taxon>
        <taxon>Eurotiales</taxon>
        <taxon>Aspergillaceae</taxon>
        <taxon>Aspergillus</taxon>
        <taxon>Aspergillus subgen. Circumdati</taxon>
    </lineage>
</organism>
<keyword evidence="3 6" id="KW-0862">Zinc</keyword>
<dbReference type="GO" id="GO:0019569">
    <property type="term" value="P:L-arabinose catabolic process to D-xylulose 5-phosphate"/>
    <property type="evidence" value="ECO:0007669"/>
    <property type="project" value="UniProtKB-UniRule"/>
</dbReference>
<name>A0A5N6TCC1_ASPPS</name>
<evidence type="ECO:0000256" key="3">
    <source>
        <dbReference type="ARBA" id="ARBA00022833"/>
    </source>
</evidence>